<dbReference type="Pfam" id="PF07534">
    <property type="entry name" value="TLD"/>
    <property type="match status" value="1"/>
</dbReference>
<dbReference type="Gene3D" id="3.40.800.20">
    <property type="entry name" value="Histone deacetylase domain"/>
    <property type="match status" value="2"/>
</dbReference>
<dbReference type="PANTHER" id="PTHR10625">
    <property type="entry name" value="HISTONE DEACETYLASE HDAC1-RELATED"/>
    <property type="match status" value="1"/>
</dbReference>
<dbReference type="Gene3D" id="3.40.50.300">
    <property type="entry name" value="P-loop containing nucleotide triphosphate hydrolases"/>
    <property type="match status" value="1"/>
</dbReference>
<dbReference type="GO" id="GO:0000118">
    <property type="term" value="C:histone deacetylase complex"/>
    <property type="evidence" value="ECO:0007669"/>
    <property type="project" value="TreeGrafter"/>
</dbReference>
<keyword evidence="4" id="KW-0539">Nucleus</keyword>
<evidence type="ECO:0000256" key="2">
    <source>
        <dbReference type="ARBA" id="ARBA00007738"/>
    </source>
</evidence>
<evidence type="ECO:0000256" key="4">
    <source>
        <dbReference type="ARBA" id="ARBA00023242"/>
    </source>
</evidence>
<keyword evidence="3" id="KW-0378">Hydrolase</keyword>
<evidence type="ECO:0000259" key="5">
    <source>
        <dbReference type="PROSITE" id="PS51886"/>
    </source>
</evidence>
<dbReference type="InterPro" id="IPR023801">
    <property type="entry name" value="His_deacetylse_dom"/>
</dbReference>
<dbReference type="InterPro" id="IPR023696">
    <property type="entry name" value="Ureohydrolase_dom_sf"/>
</dbReference>
<dbReference type="InterPro" id="IPR037138">
    <property type="entry name" value="His_deacetylse_dom_sf"/>
</dbReference>
<dbReference type="GO" id="GO:0004407">
    <property type="term" value="F:histone deacetylase activity"/>
    <property type="evidence" value="ECO:0007669"/>
    <property type="project" value="TreeGrafter"/>
</dbReference>
<evidence type="ECO:0000313" key="7">
    <source>
        <dbReference type="Proteomes" id="UP000005408"/>
    </source>
</evidence>
<dbReference type="FunFam" id="3.40.800.20:FF:000005">
    <property type="entry name" value="histone deacetylase 6"/>
    <property type="match status" value="1"/>
</dbReference>
<dbReference type="InterPro" id="IPR006571">
    <property type="entry name" value="TLDc_dom"/>
</dbReference>
<dbReference type="CDD" id="cd00882">
    <property type="entry name" value="Ras_like_GTPase"/>
    <property type="match status" value="1"/>
</dbReference>
<protein>
    <recommendedName>
        <fullName evidence="5">TLDc domain-containing protein</fullName>
    </recommendedName>
</protein>
<keyword evidence="7" id="KW-1185">Reference proteome</keyword>
<dbReference type="GO" id="GO:0016787">
    <property type="term" value="F:hydrolase activity"/>
    <property type="evidence" value="ECO:0007669"/>
    <property type="project" value="UniProtKB-KW"/>
</dbReference>
<evidence type="ECO:0000256" key="1">
    <source>
        <dbReference type="ARBA" id="ARBA00004123"/>
    </source>
</evidence>
<feature type="domain" description="TLDc" evidence="5">
    <location>
        <begin position="653"/>
        <end position="828"/>
    </location>
</feature>
<dbReference type="AlphaFoldDB" id="A0A8W8M9U8"/>
<comment type="similarity">
    <text evidence="2">Belongs to the histone deacetylase family. HD type 2 subfamily.</text>
</comment>
<dbReference type="InterPro" id="IPR000286">
    <property type="entry name" value="HDACs"/>
</dbReference>
<evidence type="ECO:0000313" key="6">
    <source>
        <dbReference type="EnsemblMetazoa" id="G31224.1:cds"/>
    </source>
</evidence>
<accession>A0A8W8M9U8</accession>
<dbReference type="Proteomes" id="UP000005408">
    <property type="component" value="Unassembled WGS sequence"/>
</dbReference>
<name>A0A8W8M9U8_MAGGI</name>
<dbReference type="InterPro" id="IPR027417">
    <property type="entry name" value="P-loop_NTPase"/>
</dbReference>
<dbReference type="SUPFAM" id="SSF52540">
    <property type="entry name" value="P-loop containing nucleoside triphosphate hydrolases"/>
    <property type="match status" value="1"/>
</dbReference>
<dbReference type="PRINTS" id="PR01270">
    <property type="entry name" value="HDASUPER"/>
</dbReference>
<evidence type="ECO:0000256" key="3">
    <source>
        <dbReference type="ARBA" id="ARBA00022801"/>
    </source>
</evidence>
<sequence>MHPSKEEFKADPETGQEILWTPVRVIYFSIHKYLDGEEWPYLRESDYDHIGEGPGTGFNINVPLNVIGCDDSVYLAILFNILLPIAYEFNPQLVLVSAGYDAALGCPEGEMEVTPSCFAQYVNQLSALAEGKLCLVLEGGYCIKTLSEGVALSLKALLGDPCPRVDQTKRPNDSAVLSILNVIKVLRPYWRSLRYQGDLASISLSPRTGLLSLPPKEGISFYTHSKPESFSLDQDCWNPGVMESAHVVDAQVDELLARTVHRRTKHKVGLVYEDAVLNHRDTGLGGFEECPERVERIVQTLKKTGIWDRCYHIQGREATDAELCLVHGEDHIRRFKKTMTMGEEALRVYQNSFKSIFLCQESFNSAAWAVGCSLSVIDSILTNQCQSGAAIVRPPGHHAEKNDMMGFCLFNNVAVAAKYAQVKHGVQRILIIDWDIHHGNGIQNMFDNDPNVLFISLHRFDNGSFYPYGGKGYHKQSGGPDAQGRTVNIAWNDGSKGDADYISAFHHLVLPLAYEFAPDLVIVAAGFDAEKTDSLGGYRLTPAVFGHMTRMLMGLADGKVALILEGGYSLEGTSQCMNMCVSALLGDPLPNIHSAVPSKSGVEAICKTMEVQEAFWRTLLFRVELPSEEQLENSCLLYFLIHGLKKEKAFSIESMTELLNEKYRDQLVTWIGKPCHFRLLYKISRDGCSAPTFHQKCDGQGATVTVLYNTNNTIYGGYLSQSWNSNGAYINDQTAFLFRLQYNGSSNPLKFPTSNATYAGYGISSQGPSFGASDMKTFTGTVNSSGNYFPLNGNVNSIGSYYSLNGQNSNSITNNNLQVTDLEVYQVKDGSDPNKTKMAESSLLDKPWRKFSEFNAETANKLKEELVDYGPDSETGVTAANVLLIGQIGAGKSSFFNSVNSIFRGKITSKARSGNFEHSLTTVYRKYSIKDHNSGQNLKICLCDTRGLEEDFTIDSQETSYILDGNVPDRYQFNPSSPFTTETFGFIRNPHLGDRIHCVAFVVDGSTVDVIPEKILKQMKAMQSRMNQKNVPQVVYLTKLDKVCPMVEEDAGHMFHSSAVREAVDKIADVMGLPRGFVLPIKNYESETTLNQNIDILILKALKQTADFADDYMEEQVEKMAAEYGRERKEKE</sequence>
<comment type="subcellular location">
    <subcellularLocation>
        <location evidence="1">Nucleus</location>
    </subcellularLocation>
</comment>
<dbReference type="PANTHER" id="PTHR10625:SF38">
    <property type="entry name" value="HISTONE DEACETYLASE 6, ISOFORM G"/>
    <property type="match status" value="1"/>
</dbReference>
<organism evidence="6 7">
    <name type="scientific">Magallana gigas</name>
    <name type="common">Pacific oyster</name>
    <name type="synonym">Crassostrea gigas</name>
    <dbReference type="NCBI Taxonomy" id="29159"/>
    <lineage>
        <taxon>Eukaryota</taxon>
        <taxon>Metazoa</taxon>
        <taxon>Spiralia</taxon>
        <taxon>Lophotrochozoa</taxon>
        <taxon>Mollusca</taxon>
        <taxon>Bivalvia</taxon>
        <taxon>Autobranchia</taxon>
        <taxon>Pteriomorphia</taxon>
        <taxon>Ostreida</taxon>
        <taxon>Ostreoidea</taxon>
        <taxon>Ostreidae</taxon>
        <taxon>Magallana</taxon>
    </lineage>
</organism>
<dbReference type="SMART" id="SM00584">
    <property type="entry name" value="TLDc"/>
    <property type="match status" value="1"/>
</dbReference>
<proteinExistence type="inferred from homology"/>
<dbReference type="PROSITE" id="PS51886">
    <property type="entry name" value="TLDC"/>
    <property type="match status" value="1"/>
</dbReference>
<dbReference type="SUPFAM" id="SSF52768">
    <property type="entry name" value="Arginase/deacetylase"/>
    <property type="match status" value="2"/>
</dbReference>
<dbReference type="EnsemblMetazoa" id="G31224.1">
    <property type="protein sequence ID" value="G31224.1:cds"/>
    <property type="gene ID" value="G31224"/>
</dbReference>
<reference evidence="6" key="1">
    <citation type="submission" date="2022-08" db="UniProtKB">
        <authorList>
            <consortium name="EnsemblMetazoa"/>
        </authorList>
    </citation>
    <scope>IDENTIFICATION</scope>
    <source>
        <strain evidence="6">05x7-T-G4-1.051#20</strain>
    </source>
</reference>
<dbReference type="Pfam" id="PF00850">
    <property type="entry name" value="Hist_deacetyl"/>
    <property type="match status" value="2"/>
</dbReference>
<dbReference type="GO" id="GO:0040029">
    <property type="term" value="P:epigenetic regulation of gene expression"/>
    <property type="evidence" value="ECO:0007669"/>
    <property type="project" value="TreeGrafter"/>
</dbReference>